<dbReference type="Gene3D" id="3.30.1130.10">
    <property type="match status" value="1"/>
</dbReference>
<dbReference type="GO" id="GO:0004150">
    <property type="term" value="F:dihydroneopterin aldolase activity"/>
    <property type="evidence" value="ECO:0007669"/>
    <property type="project" value="UniProtKB-EC"/>
</dbReference>
<dbReference type="Pfam" id="PF02152">
    <property type="entry name" value="FolB"/>
    <property type="match status" value="1"/>
</dbReference>
<proteinExistence type="inferred from homology"/>
<comment type="pathway">
    <text evidence="1">Cofactor biosynthesis; tetrahydrofolate biosynthesis; 2-amino-4-hydroxy-6-hydroxymethyl-7,8-dihydropteridine diphosphate from 7,8-dihydroneopterin triphosphate: step 3/4.</text>
</comment>
<evidence type="ECO:0000259" key="2">
    <source>
        <dbReference type="SMART" id="SM00905"/>
    </source>
</evidence>
<dbReference type="NCBIfam" id="TIGR00525">
    <property type="entry name" value="folB"/>
    <property type="match status" value="1"/>
</dbReference>
<evidence type="ECO:0000256" key="1">
    <source>
        <dbReference type="RuleBase" id="RU362079"/>
    </source>
</evidence>
<evidence type="ECO:0000313" key="3">
    <source>
        <dbReference type="EMBL" id="MDU0807980.1"/>
    </source>
</evidence>
<keyword evidence="1" id="KW-0289">Folate biosynthesis</keyword>
<comment type="function">
    <text evidence="1">Catalyzes the conversion of 7,8-dihydroneopterin to 6-hydroxymethyl-7,8-dihydropterin.</text>
</comment>
<protein>
    <recommendedName>
        <fullName evidence="1">7,8-dihydroneopterin aldolase</fullName>
        <ecNumber evidence="1">4.1.2.25</ecNumber>
    </recommendedName>
</protein>
<feature type="domain" description="Dihydroneopterin aldolase/epimerase" evidence="2">
    <location>
        <begin position="6"/>
        <end position="117"/>
    </location>
</feature>
<keyword evidence="4" id="KW-1185">Reference proteome</keyword>
<comment type="catalytic activity">
    <reaction evidence="1">
        <text>7,8-dihydroneopterin = 6-hydroxymethyl-7,8-dihydropterin + glycolaldehyde</text>
        <dbReference type="Rhea" id="RHEA:10540"/>
        <dbReference type="ChEBI" id="CHEBI:17001"/>
        <dbReference type="ChEBI" id="CHEBI:17071"/>
        <dbReference type="ChEBI" id="CHEBI:44841"/>
        <dbReference type="EC" id="4.1.2.25"/>
    </reaction>
</comment>
<keyword evidence="1 3" id="KW-0456">Lyase</keyword>
<organism evidence="3 4">
    <name type="scientific">Aquirufa regiilacus</name>
    <dbReference type="NCBI Taxonomy" id="3024868"/>
    <lineage>
        <taxon>Bacteria</taxon>
        <taxon>Pseudomonadati</taxon>
        <taxon>Bacteroidota</taxon>
        <taxon>Cytophagia</taxon>
        <taxon>Cytophagales</taxon>
        <taxon>Flectobacillaceae</taxon>
        <taxon>Aquirufa</taxon>
    </lineage>
</organism>
<dbReference type="InterPro" id="IPR006157">
    <property type="entry name" value="FolB_dom"/>
</dbReference>
<dbReference type="SMART" id="SM00905">
    <property type="entry name" value="FolB"/>
    <property type="match status" value="1"/>
</dbReference>
<gene>
    <name evidence="3" type="primary">folB</name>
    <name evidence="3" type="ORF">PQG45_02895</name>
</gene>
<comment type="similarity">
    <text evidence="1">Belongs to the DHNA family.</text>
</comment>
<dbReference type="Proteomes" id="UP001249959">
    <property type="component" value="Unassembled WGS sequence"/>
</dbReference>
<dbReference type="SUPFAM" id="SSF55620">
    <property type="entry name" value="Tetrahydrobiopterin biosynthesis enzymes-like"/>
    <property type="match status" value="1"/>
</dbReference>
<dbReference type="InterPro" id="IPR043133">
    <property type="entry name" value="GTP-CH-I_C/QueF"/>
</dbReference>
<reference evidence="3 4" key="1">
    <citation type="submission" date="2023-09" db="EMBL/GenBank/DDBJ databases">
        <title>Aquirufa genomes.</title>
        <authorList>
            <person name="Pitt A."/>
        </authorList>
    </citation>
    <scope>NUCLEOTIDE SEQUENCE [LARGE SCALE GENOMIC DNA]</scope>
    <source>
        <strain evidence="3 4">LEOWEIH-7C</strain>
    </source>
</reference>
<accession>A0ABU3TQ33</accession>
<dbReference type="InterPro" id="IPR006156">
    <property type="entry name" value="Dihydroneopterin_aldolase"/>
</dbReference>
<comment type="caution">
    <text evidence="3">The sequence shown here is derived from an EMBL/GenBank/DDBJ whole genome shotgun (WGS) entry which is preliminary data.</text>
</comment>
<evidence type="ECO:0000313" key="4">
    <source>
        <dbReference type="Proteomes" id="UP001249959"/>
    </source>
</evidence>
<name>A0ABU3TQ33_9BACT</name>
<dbReference type="EMBL" id="JAVNWW010000001">
    <property type="protein sequence ID" value="MDU0807980.1"/>
    <property type="molecule type" value="Genomic_DNA"/>
</dbReference>
<dbReference type="EC" id="4.1.2.25" evidence="1"/>
<dbReference type="RefSeq" id="WP_315576462.1">
    <property type="nucleotide sequence ID" value="NZ_JARDXH010000004.1"/>
</dbReference>
<sequence length="121" mass="14041">MQEYQVGLEEVRFFANHGLFPEERILGNWFLLTVRVSKQVHGIQFEQIEETFDYGKIYTICQEVMAEPVDLLETVAQRIANKLKQSFCDIMSYEIHVWKEQPPLGMLGGKSCVSLKEKISI</sequence>